<dbReference type="InterPro" id="IPR013783">
    <property type="entry name" value="Ig-like_fold"/>
</dbReference>
<proteinExistence type="predicted"/>
<evidence type="ECO:0000313" key="2">
    <source>
        <dbReference type="EMBL" id="NOK38978.1"/>
    </source>
</evidence>
<accession>A0A7Y4NX25</accession>
<dbReference type="EMBL" id="JABFJV010000394">
    <property type="protein sequence ID" value="NOK38978.1"/>
    <property type="molecule type" value="Genomic_DNA"/>
</dbReference>
<comment type="caution">
    <text evidence="2">The sequence shown here is derived from an EMBL/GenBank/DDBJ whole genome shotgun (WGS) entry which is preliminary data.</text>
</comment>
<evidence type="ECO:0000259" key="1">
    <source>
        <dbReference type="Pfam" id="PF07705"/>
    </source>
</evidence>
<evidence type="ECO:0000313" key="3">
    <source>
        <dbReference type="Proteomes" id="UP000563426"/>
    </source>
</evidence>
<dbReference type="InterPro" id="IPR011635">
    <property type="entry name" value="CARDB"/>
</dbReference>
<organism evidence="2 3">
    <name type="scientific">Corallococcus exercitus</name>
    <dbReference type="NCBI Taxonomy" id="2316736"/>
    <lineage>
        <taxon>Bacteria</taxon>
        <taxon>Pseudomonadati</taxon>
        <taxon>Myxococcota</taxon>
        <taxon>Myxococcia</taxon>
        <taxon>Myxococcales</taxon>
        <taxon>Cystobacterineae</taxon>
        <taxon>Myxococcaceae</taxon>
        <taxon>Corallococcus</taxon>
    </lineage>
</organism>
<dbReference type="Pfam" id="PF07705">
    <property type="entry name" value="CARDB"/>
    <property type="match status" value="1"/>
</dbReference>
<name>A0A7Y4NX25_9BACT</name>
<keyword evidence="3" id="KW-1185">Reference proteome</keyword>
<gene>
    <name evidence="2" type="ORF">HMI49_37910</name>
</gene>
<dbReference type="AlphaFoldDB" id="A0A7Y4NX25"/>
<dbReference type="RefSeq" id="WP_171438419.1">
    <property type="nucleotide sequence ID" value="NZ_JABFJV010000394.1"/>
</dbReference>
<dbReference type="Proteomes" id="UP000563426">
    <property type="component" value="Unassembled WGS sequence"/>
</dbReference>
<reference evidence="2 3" key="1">
    <citation type="submission" date="2020-05" db="EMBL/GenBank/DDBJ databases">
        <authorList>
            <person name="Whitworth D."/>
        </authorList>
    </citation>
    <scope>NUCLEOTIDE SEQUENCE [LARGE SCALE GENOMIC DNA]</scope>
    <source>
        <strain evidence="2 3">AB043B</strain>
    </source>
</reference>
<dbReference type="Gene3D" id="2.60.40.10">
    <property type="entry name" value="Immunoglobulins"/>
    <property type="match status" value="2"/>
</dbReference>
<protein>
    <recommendedName>
        <fullName evidence="1">CARDB domain-containing protein</fullName>
    </recommendedName>
</protein>
<feature type="domain" description="CARDB" evidence="1">
    <location>
        <begin position="75"/>
        <end position="198"/>
    </location>
</feature>
<feature type="non-terminal residue" evidence="2">
    <location>
        <position position="1"/>
    </location>
</feature>
<sequence length="207" mass="21608">YPPPPPSEFLVGMVSLPALSVGQCVTTPVSGNSPPSDPTSPRFLGARVDMSNQVVELREDNNTRVTSRLILGNGPDLVVRSVTAPTGLTQGSSFTAQVKVCNDGNMPMYGSVPLDLLLSTETSLYTPGQGQPPYTQLQMPVAGVMVSSLAVGQCTTLPVQGSVIRPPAAQPGQPLYLGALVDAPNALLELREDNNALTMATPISQVP</sequence>